<gene>
    <name evidence="3" type="ORF">A5893_14550</name>
</gene>
<keyword evidence="4" id="KW-1185">Reference proteome</keyword>
<comment type="caution">
    <text evidence="3">The sequence shown here is derived from an EMBL/GenBank/DDBJ whole genome shotgun (WGS) entry which is preliminary data.</text>
</comment>
<dbReference type="InterPro" id="IPR000305">
    <property type="entry name" value="GIY-YIG_endonuc"/>
</dbReference>
<dbReference type="EMBL" id="LWHJ01000030">
    <property type="protein sequence ID" value="OAQ38627.1"/>
    <property type="molecule type" value="Genomic_DNA"/>
</dbReference>
<proteinExistence type="inferred from homology"/>
<name>A0A179DC66_9SPHI</name>
<dbReference type="SMART" id="SM00465">
    <property type="entry name" value="GIYc"/>
    <property type="match status" value="1"/>
</dbReference>
<feature type="domain" description="GIY-YIG" evidence="2">
    <location>
        <begin position="1"/>
        <end position="76"/>
    </location>
</feature>
<dbReference type="AlphaFoldDB" id="A0A179DC66"/>
<dbReference type="SUPFAM" id="SSF82771">
    <property type="entry name" value="GIY-YIG endonuclease"/>
    <property type="match status" value="1"/>
</dbReference>
<dbReference type="Pfam" id="PF01541">
    <property type="entry name" value="GIY-YIG"/>
    <property type="match status" value="1"/>
</dbReference>
<dbReference type="Gene3D" id="3.40.1440.10">
    <property type="entry name" value="GIY-YIG endonuclease"/>
    <property type="match status" value="1"/>
</dbReference>
<dbReference type="OrthoDB" id="677560at2"/>
<evidence type="ECO:0000256" key="1">
    <source>
        <dbReference type="ARBA" id="ARBA00007435"/>
    </source>
</evidence>
<keyword evidence="3" id="KW-0255">Endonuclease</keyword>
<dbReference type="PANTHER" id="PTHR34477:SF5">
    <property type="entry name" value="BSL5627 PROTEIN"/>
    <property type="match status" value="1"/>
</dbReference>
<dbReference type="InterPro" id="IPR035901">
    <property type="entry name" value="GIY-YIG_endonuc_sf"/>
</dbReference>
<evidence type="ECO:0000313" key="4">
    <source>
        <dbReference type="Proteomes" id="UP000078459"/>
    </source>
</evidence>
<organism evidence="3 4">
    <name type="scientific">Pedobacter psychrophilus</name>
    <dbReference type="NCBI Taxonomy" id="1826909"/>
    <lineage>
        <taxon>Bacteria</taxon>
        <taxon>Pseudomonadati</taxon>
        <taxon>Bacteroidota</taxon>
        <taxon>Sphingobacteriia</taxon>
        <taxon>Sphingobacteriales</taxon>
        <taxon>Sphingobacteriaceae</taxon>
        <taxon>Pedobacter</taxon>
    </lineage>
</organism>
<evidence type="ECO:0000313" key="3">
    <source>
        <dbReference type="EMBL" id="OAQ38627.1"/>
    </source>
</evidence>
<sequence length="82" mass="9833">MSKVYVLYSEKHKKIYIGFTSNLEQRMISHNELATKGYTIKFRPWKLIHQEEFLTRGEAMLREKQLKSAKGREFIWEIINNG</sequence>
<keyword evidence="3" id="KW-0378">Hydrolase</keyword>
<dbReference type="STRING" id="1826909.A5893_14550"/>
<dbReference type="GO" id="GO:0004519">
    <property type="term" value="F:endonuclease activity"/>
    <property type="evidence" value="ECO:0007669"/>
    <property type="project" value="UniProtKB-KW"/>
</dbReference>
<dbReference type="PROSITE" id="PS50164">
    <property type="entry name" value="GIY_YIG"/>
    <property type="match status" value="1"/>
</dbReference>
<dbReference type="PANTHER" id="PTHR34477">
    <property type="entry name" value="UPF0213 PROTEIN YHBQ"/>
    <property type="match status" value="1"/>
</dbReference>
<reference evidence="3 4" key="1">
    <citation type="submission" date="2016-04" db="EMBL/GenBank/DDBJ databases">
        <authorList>
            <person name="Evans L.H."/>
            <person name="Alamgir A."/>
            <person name="Owens N."/>
            <person name="Weber N.D."/>
            <person name="Virtaneva K."/>
            <person name="Barbian K."/>
            <person name="Babar A."/>
            <person name="Rosenke K."/>
        </authorList>
    </citation>
    <scope>NUCLEOTIDE SEQUENCE [LARGE SCALE GENOMIC DNA]</scope>
    <source>
        <strain evidence="3 4">CCM 8644</strain>
    </source>
</reference>
<protein>
    <submittedName>
        <fullName evidence="3">Endonuclease</fullName>
    </submittedName>
</protein>
<dbReference type="Proteomes" id="UP000078459">
    <property type="component" value="Unassembled WGS sequence"/>
</dbReference>
<keyword evidence="3" id="KW-0540">Nuclease</keyword>
<dbReference type="CDD" id="cd10449">
    <property type="entry name" value="GIY-YIG_SLX1_like"/>
    <property type="match status" value="1"/>
</dbReference>
<reference evidence="3 4" key="2">
    <citation type="submission" date="2016-06" db="EMBL/GenBank/DDBJ databases">
        <title>Pedobacter psychrophilus sp. nov., isolated from Antarctic fragmentary rock.</title>
        <authorList>
            <person name="Svec P."/>
        </authorList>
    </citation>
    <scope>NUCLEOTIDE SEQUENCE [LARGE SCALE GENOMIC DNA]</scope>
    <source>
        <strain evidence="3 4">CCM 8644</strain>
    </source>
</reference>
<dbReference type="InterPro" id="IPR050190">
    <property type="entry name" value="UPF0213_domain"/>
</dbReference>
<comment type="similarity">
    <text evidence="1">Belongs to the UPF0213 family.</text>
</comment>
<dbReference type="RefSeq" id="WP_068823399.1">
    <property type="nucleotide sequence ID" value="NZ_LWHJ01000030.1"/>
</dbReference>
<accession>A0A179DC66</accession>
<evidence type="ECO:0000259" key="2">
    <source>
        <dbReference type="PROSITE" id="PS50164"/>
    </source>
</evidence>